<feature type="domain" description="ABC transporter" evidence="10">
    <location>
        <begin position="332"/>
        <end position="568"/>
    </location>
</feature>
<accession>A0A429ZPT9</accession>
<keyword evidence="4 9" id="KW-0812">Transmembrane</keyword>
<comment type="caution">
    <text evidence="12">The sequence shown here is derived from an EMBL/GenBank/DDBJ whole genome shotgun (WGS) entry which is preliminary data.</text>
</comment>
<dbReference type="GO" id="GO:0005886">
    <property type="term" value="C:plasma membrane"/>
    <property type="evidence" value="ECO:0007669"/>
    <property type="project" value="UniProtKB-SubCell"/>
</dbReference>
<evidence type="ECO:0000313" key="13">
    <source>
        <dbReference type="Proteomes" id="UP000287857"/>
    </source>
</evidence>
<evidence type="ECO:0000256" key="1">
    <source>
        <dbReference type="ARBA" id="ARBA00004651"/>
    </source>
</evidence>
<evidence type="ECO:0000313" key="12">
    <source>
        <dbReference type="EMBL" id="RST95695.1"/>
    </source>
</evidence>
<dbReference type="SMART" id="SM00382">
    <property type="entry name" value="AAA"/>
    <property type="match status" value="1"/>
</dbReference>
<dbReference type="GO" id="GO:0005524">
    <property type="term" value="F:ATP binding"/>
    <property type="evidence" value="ECO:0007669"/>
    <property type="project" value="UniProtKB-KW"/>
</dbReference>
<evidence type="ECO:0000256" key="7">
    <source>
        <dbReference type="ARBA" id="ARBA00022989"/>
    </source>
</evidence>
<feature type="transmembrane region" description="Helical" evidence="9">
    <location>
        <begin position="53"/>
        <end position="73"/>
    </location>
</feature>
<comment type="subcellular location">
    <subcellularLocation>
        <location evidence="1">Cell membrane</location>
        <topology evidence="1">Multi-pass membrane protein</topology>
    </subcellularLocation>
</comment>
<dbReference type="GO" id="GO:0015421">
    <property type="term" value="F:ABC-type oligopeptide transporter activity"/>
    <property type="evidence" value="ECO:0007669"/>
    <property type="project" value="TreeGrafter"/>
</dbReference>
<keyword evidence="2" id="KW-0813">Transport</keyword>
<evidence type="ECO:0000256" key="3">
    <source>
        <dbReference type="ARBA" id="ARBA00022475"/>
    </source>
</evidence>
<dbReference type="Gene3D" id="1.20.1560.10">
    <property type="entry name" value="ABC transporter type 1, transmembrane domain"/>
    <property type="match status" value="1"/>
</dbReference>
<dbReference type="GO" id="GO:0016887">
    <property type="term" value="F:ATP hydrolysis activity"/>
    <property type="evidence" value="ECO:0007669"/>
    <property type="project" value="InterPro"/>
</dbReference>
<organism evidence="12 13">
    <name type="scientific">Vagococcus vulneris</name>
    <dbReference type="NCBI Taxonomy" id="1977869"/>
    <lineage>
        <taxon>Bacteria</taxon>
        <taxon>Bacillati</taxon>
        <taxon>Bacillota</taxon>
        <taxon>Bacilli</taxon>
        <taxon>Lactobacillales</taxon>
        <taxon>Enterococcaceae</taxon>
        <taxon>Vagococcus</taxon>
    </lineage>
</organism>
<keyword evidence="7 9" id="KW-1133">Transmembrane helix</keyword>
<keyword evidence="5" id="KW-0547">Nucleotide-binding</keyword>
<feature type="domain" description="ABC transmembrane type-1" evidence="11">
    <location>
        <begin position="17"/>
        <end position="297"/>
    </location>
</feature>
<evidence type="ECO:0000256" key="4">
    <source>
        <dbReference type="ARBA" id="ARBA00022692"/>
    </source>
</evidence>
<dbReference type="InterPro" id="IPR003439">
    <property type="entry name" value="ABC_transporter-like_ATP-bd"/>
</dbReference>
<keyword evidence="6" id="KW-0067">ATP-binding</keyword>
<keyword evidence="13" id="KW-1185">Reference proteome</keyword>
<dbReference type="Pfam" id="PF00664">
    <property type="entry name" value="ABC_membrane"/>
    <property type="match status" value="1"/>
</dbReference>
<dbReference type="PANTHER" id="PTHR43394">
    <property type="entry name" value="ATP-DEPENDENT PERMEASE MDL1, MITOCHONDRIAL"/>
    <property type="match status" value="1"/>
</dbReference>
<dbReference type="SUPFAM" id="SSF90123">
    <property type="entry name" value="ABC transporter transmembrane region"/>
    <property type="match status" value="1"/>
</dbReference>
<dbReference type="FunFam" id="3.40.50.300:FF:000221">
    <property type="entry name" value="Multidrug ABC transporter ATP-binding protein"/>
    <property type="match status" value="1"/>
</dbReference>
<evidence type="ECO:0000256" key="6">
    <source>
        <dbReference type="ARBA" id="ARBA00022840"/>
    </source>
</evidence>
<name>A0A429ZPT9_9ENTE</name>
<dbReference type="SUPFAM" id="SSF52540">
    <property type="entry name" value="P-loop containing nucleoside triphosphate hydrolases"/>
    <property type="match status" value="1"/>
</dbReference>
<dbReference type="Gene3D" id="3.40.50.300">
    <property type="entry name" value="P-loop containing nucleotide triphosphate hydrolases"/>
    <property type="match status" value="1"/>
</dbReference>
<dbReference type="PROSITE" id="PS00211">
    <property type="entry name" value="ABC_TRANSPORTER_1"/>
    <property type="match status" value="1"/>
</dbReference>
<dbReference type="OrthoDB" id="9770415at2"/>
<feature type="transmembrane region" description="Helical" evidence="9">
    <location>
        <begin position="158"/>
        <end position="179"/>
    </location>
</feature>
<dbReference type="InterPro" id="IPR036640">
    <property type="entry name" value="ABC1_TM_sf"/>
</dbReference>
<dbReference type="RefSeq" id="WP_125984853.1">
    <property type="nucleotide sequence ID" value="NZ_NGJS01000031.1"/>
</dbReference>
<evidence type="ECO:0000256" key="9">
    <source>
        <dbReference type="SAM" id="Phobius"/>
    </source>
</evidence>
<feature type="transmembrane region" description="Helical" evidence="9">
    <location>
        <begin position="236"/>
        <end position="259"/>
    </location>
</feature>
<sequence length="577" mass="64610">MLKTLLSNIKEYKKTSLIVPVFVTFEVILDIIIPLVMAMLIDKGIEQGSIKHILEIGGLLVVLAVMALFLGALSGKYAAIASAGFAKNLRNKLFSKVQDFSFANVDKFSTSGLVTRLTTDVTNVQNAYQMVLRILIRSPLMFIFSLIMSFVINTRLAWTFLIIIPILAIGLFLIIRFAFPVFEKVFKVYDHLNRIVQENLQGIRVVKSYVREDFENKKFENVSKDMYKKYALAQRIVAFNTPLMQFSMYSAMLLISWVGAKLIVVGDMTTGELVSMFTYAGQILMSLNMLSMVFVMIIIAKASAERIVNVINEESTLHNPENPIYEVQNGSVEFSNVGFSYLDDDSKQILKDINFSAKSGEVIGIIGGTGSSKSSLVQLIPRLYDVQEGSVSIGGVDVREYDLKTLRDNVAMVLQKNVLFSGPIKDNLRWGDEKATDEDLKRVCQIAQADQFIEDLPDKYETILTQGGTNVSGGQKQRLTIARALLKKPKILIMDDSTSAVDTKTDRFIRDGLKKEIPGTTTFIIAQRITSIQDADKIIVMDQGRINGIGNHTELLEKNMIYQEVFESQQKGFGEHE</sequence>
<evidence type="ECO:0000256" key="8">
    <source>
        <dbReference type="ARBA" id="ARBA00023136"/>
    </source>
</evidence>
<feature type="transmembrane region" description="Helical" evidence="9">
    <location>
        <begin position="279"/>
        <end position="300"/>
    </location>
</feature>
<keyword evidence="3" id="KW-1003">Cell membrane</keyword>
<dbReference type="PROSITE" id="PS50893">
    <property type="entry name" value="ABC_TRANSPORTER_2"/>
    <property type="match status" value="1"/>
</dbReference>
<reference evidence="12 13" key="1">
    <citation type="submission" date="2017-05" db="EMBL/GenBank/DDBJ databases">
        <title>Vagococcus spp. assemblies.</title>
        <authorList>
            <person name="Gulvik C.A."/>
        </authorList>
    </citation>
    <scope>NUCLEOTIDE SEQUENCE [LARGE SCALE GENOMIC DNA]</scope>
    <source>
        <strain evidence="12 13">SS1995</strain>
    </source>
</reference>
<evidence type="ECO:0000259" key="11">
    <source>
        <dbReference type="PROSITE" id="PS50929"/>
    </source>
</evidence>
<keyword evidence="8 9" id="KW-0472">Membrane</keyword>
<dbReference type="InterPro" id="IPR017871">
    <property type="entry name" value="ABC_transporter-like_CS"/>
</dbReference>
<dbReference type="InterPro" id="IPR003593">
    <property type="entry name" value="AAA+_ATPase"/>
</dbReference>
<dbReference type="CDD" id="cd18548">
    <property type="entry name" value="ABC_6TM_Tm287_like"/>
    <property type="match status" value="1"/>
</dbReference>
<dbReference type="InterPro" id="IPR011527">
    <property type="entry name" value="ABC1_TM_dom"/>
</dbReference>
<feature type="transmembrane region" description="Helical" evidence="9">
    <location>
        <begin position="21"/>
        <end position="41"/>
    </location>
</feature>
<protein>
    <submittedName>
        <fullName evidence="12">ABC transporter</fullName>
    </submittedName>
</protein>
<dbReference type="InterPro" id="IPR039421">
    <property type="entry name" value="Type_1_exporter"/>
</dbReference>
<evidence type="ECO:0000256" key="2">
    <source>
        <dbReference type="ARBA" id="ARBA00022448"/>
    </source>
</evidence>
<evidence type="ECO:0000256" key="5">
    <source>
        <dbReference type="ARBA" id="ARBA00022741"/>
    </source>
</evidence>
<dbReference type="InterPro" id="IPR027417">
    <property type="entry name" value="P-loop_NTPase"/>
</dbReference>
<dbReference type="Proteomes" id="UP000287857">
    <property type="component" value="Unassembled WGS sequence"/>
</dbReference>
<feature type="transmembrane region" description="Helical" evidence="9">
    <location>
        <begin position="134"/>
        <end position="152"/>
    </location>
</feature>
<evidence type="ECO:0000259" key="10">
    <source>
        <dbReference type="PROSITE" id="PS50893"/>
    </source>
</evidence>
<dbReference type="Pfam" id="PF00005">
    <property type="entry name" value="ABC_tran"/>
    <property type="match status" value="1"/>
</dbReference>
<gene>
    <name evidence="12" type="ORF">CBF37_11370</name>
</gene>
<dbReference type="EMBL" id="NGJS01000031">
    <property type="protein sequence ID" value="RST95695.1"/>
    <property type="molecule type" value="Genomic_DNA"/>
</dbReference>
<dbReference type="PROSITE" id="PS50929">
    <property type="entry name" value="ABC_TM1F"/>
    <property type="match status" value="1"/>
</dbReference>
<dbReference type="PANTHER" id="PTHR43394:SF1">
    <property type="entry name" value="ATP-BINDING CASSETTE SUB-FAMILY B MEMBER 10, MITOCHONDRIAL"/>
    <property type="match status" value="1"/>
</dbReference>
<proteinExistence type="predicted"/>
<dbReference type="AlphaFoldDB" id="A0A429ZPT9"/>